<dbReference type="SUPFAM" id="SSF46689">
    <property type="entry name" value="Homeodomain-like"/>
    <property type="match status" value="1"/>
</dbReference>
<dbReference type="InterPro" id="IPR009057">
    <property type="entry name" value="Homeodomain-like_sf"/>
</dbReference>
<accession>A0A9J6E751</accession>
<dbReference type="Gene3D" id="1.10.10.10">
    <property type="entry name" value="Winged helix-like DNA-binding domain superfamily/Winged helix DNA-binding domain"/>
    <property type="match status" value="1"/>
</dbReference>
<evidence type="ECO:0008006" key="5">
    <source>
        <dbReference type="Google" id="ProtNLM"/>
    </source>
</evidence>
<proteinExistence type="predicted"/>
<reference evidence="3" key="2">
    <citation type="submission" date="2021-09" db="EMBL/GenBank/DDBJ databases">
        <authorList>
            <person name="Jia N."/>
            <person name="Wang J."/>
            <person name="Shi W."/>
            <person name="Du L."/>
            <person name="Sun Y."/>
            <person name="Zhan W."/>
            <person name="Jiang J."/>
            <person name="Wang Q."/>
            <person name="Zhang B."/>
            <person name="Ji P."/>
            <person name="Sakyi L.B."/>
            <person name="Cui X."/>
            <person name="Yuan T."/>
            <person name="Jiang B."/>
            <person name="Yang W."/>
            <person name="Lam T.T.-Y."/>
            <person name="Chang Q."/>
            <person name="Ding S."/>
            <person name="Wang X."/>
            <person name="Zhu J."/>
            <person name="Ruan X."/>
            <person name="Zhao L."/>
            <person name="Wei J."/>
            <person name="Que T."/>
            <person name="Du C."/>
            <person name="Cheng J."/>
            <person name="Dai P."/>
            <person name="Han X."/>
            <person name="Huang E."/>
            <person name="Gao Y."/>
            <person name="Liu J."/>
            <person name="Shao H."/>
            <person name="Ye R."/>
            <person name="Li L."/>
            <person name="Wei W."/>
            <person name="Wang X."/>
            <person name="Wang C."/>
            <person name="Huo Q."/>
            <person name="Li W."/>
            <person name="Guo W."/>
            <person name="Chen H."/>
            <person name="Chen S."/>
            <person name="Zhou L."/>
            <person name="Zhou L."/>
            <person name="Ni X."/>
            <person name="Tian J."/>
            <person name="Zhou Y."/>
            <person name="Sheng Y."/>
            <person name="Liu T."/>
            <person name="Pan Y."/>
            <person name="Xia L."/>
            <person name="Li J."/>
            <person name="Zhao F."/>
            <person name="Cao W."/>
        </authorList>
    </citation>
    <scope>NUCLEOTIDE SEQUENCE</scope>
    <source>
        <strain evidence="3">Rmic-2018</strain>
        <tissue evidence="3">Larvae</tissue>
    </source>
</reference>
<evidence type="ECO:0000256" key="1">
    <source>
        <dbReference type="ARBA" id="ARBA00004123"/>
    </source>
</evidence>
<dbReference type="InterPro" id="IPR036388">
    <property type="entry name" value="WH-like_DNA-bd_sf"/>
</dbReference>
<dbReference type="VEuPathDB" id="VectorBase:LOC119165368"/>
<name>A0A9J6E751_RHIMP</name>
<comment type="subcellular location">
    <subcellularLocation>
        <location evidence="1">Nucleus</location>
    </subcellularLocation>
</comment>
<dbReference type="EMBL" id="JABSTU010000005">
    <property type="protein sequence ID" value="KAH8030287.1"/>
    <property type="molecule type" value="Genomic_DNA"/>
</dbReference>
<protein>
    <recommendedName>
        <fullName evidence="5">Tick transposon</fullName>
    </recommendedName>
</protein>
<sequence length="270" mass="29843">MARVPESERWEIVELYFKGRSQRKIAEATGKALKTVNRNVRAFKSCRRIKDAPRKPRSGVTTEQEDAWIVAAAVVKPGLSAQYKPKFLQRVSKSGRSTVGVSGMITKDGLRPLVRIDERIICFAKLPEIDHTKWPGKKVFDHIAGHFPCEANHNEEWSPLGLAGLRAPRIRGSPVMNGEASDVSENDEEGFGWQVAAGRRSRAQKKSSEETNVAPCNSPASGGGAASATSAFKSRVVKDSRMAQLPEEHFCTVAILHKLHKHLQFCTSCR</sequence>
<dbReference type="GO" id="GO:0005634">
    <property type="term" value="C:nucleus"/>
    <property type="evidence" value="ECO:0007669"/>
    <property type="project" value="UniProtKB-SubCell"/>
</dbReference>
<keyword evidence="4" id="KW-1185">Reference proteome</keyword>
<feature type="compositionally biased region" description="Polar residues" evidence="2">
    <location>
        <begin position="210"/>
        <end position="219"/>
    </location>
</feature>
<reference evidence="3" key="1">
    <citation type="journal article" date="2020" name="Cell">
        <title>Large-Scale Comparative Analyses of Tick Genomes Elucidate Their Genetic Diversity and Vector Capacities.</title>
        <authorList>
            <consortium name="Tick Genome and Microbiome Consortium (TIGMIC)"/>
            <person name="Jia N."/>
            <person name="Wang J."/>
            <person name="Shi W."/>
            <person name="Du L."/>
            <person name="Sun Y."/>
            <person name="Zhan W."/>
            <person name="Jiang J.F."/>
            <person name="Wang Q."/>
            <person name="Zhang B."/>
            <person name="Ji P."/>
            <person name="Bell-Sakyi L."/>
            <person name="Cui X.M."/>
            <person name="Yuan T.T."/>
            <person name="Jiang B.G."/>
            <person name="Yang W.F."/>
            <person name="Lam T.T."/>
            <person name="Chang Q.C."/>
            <person name="Ding S.J."/>
            <person name="Wang X.J."/>
            <person name="Zhu J.G."/>
            <person name="Ruan X.D."/>
            <person name="Zhao L."/>
            <person name="Wei J.T."/>
            <person name="Ye R.Z."/>
            <person name="Que T.C."/>
            <person name="Du C.H."/>
            <person name="Zhou Y.H."/>
            <person name="Cheng J.X."/>
            <person name="Dai P.F."/>
            <person name="Guo W.B."/>
            <person name="Han X.H."/>
            <person name="Huang E.J."/>
            <person name="Li L.F."/>
            <person name="Wei W."/>
            <person name="Gao Y.C."/>
            <person name="Liu J.Z."/>
            <person name="Shao H.Z."/>
            <person name="Wang X."/>
            <person name="Wang C.C."/>
            <person name="Yang T.C."/>
            <person name="Huo Q.B."/>
            <person name="Li W."/>
            <person name="Chen H.Y."/>
            <person name="Chen S.E."/>
            <person name="Zhou L.G."/>
            <person name="Ni X.B."/>
            <person name="Tian J.H."/>
            <person name="Sheng Y."/>
            <person name="Liu T."/>
            <person name="Pan Y.S."/>
            <person name="Xia L.Y."/>
            <person name="Li J."/>
            <person name="Zhao F."/>
            <person name="Cao W.C."/>
        </authorList>
    </citation>
    <scope>NUCLEOTIDE SEQUENCE</scope>
    <source>
        <strain evidence="3">Rmic-2018</strain>
    </source>
</reference>
<evidence type="ECO:0000313" key="4">
    <source>
        <dbReference type="Proteomes" id="UP000821866"/>
    </source>
</evidence>
<comment type="caution">
    <text evidence="3">The sequence shown here is derived from an EMBL/GenBank/DDBJ whole genome shotgun (WGS) entry which is preliminary data.</text>
</comment>
<feature type="region of interest" description="Disordered" evidence="2">
    <location>
        <begin position="198"/>
        <end position="228"/>
    </location>
</feature>
<evidence type="ECO:0000313" key="3">
    <source>
        <dbReference type="EMBL" id="KAH8030287.1"/>
    </source>
</evidence>
<evidence type="ECO:0000256" key="2">
    <source>
        <dbReference type="SAM" id="MobiDB-lite"/>
    </source>
</evidence>
<dbReference type="Proteomes" id="UP000821866">
    <property type="component" value="Chromosome 3"/>
</dbReference>
<gene>
    <name evidence="3" type="ORF">HPB51_006719</name>
</gene>
<dbReference type="AlphaFoldDB" id="A0A9J6E751"/>
<organism evidence="3 4">
    <name type="scientific">Rhipicephalus microplus</name>
    <name type="common">Cattle tick</name>
    <name type="synonym">Boophilus microplus</name>
    <dbReference type="NCBI Taxonomy" id="6941"/>
    <lineage>
        <taxon>Eukaryota</taxon>
        <taxon>Metazoa</taxon>
        <taxon>Ecdysozoa</taxon>
        <taxon>Arthropoda</taxon>
        <taxon>Chelicerata</taxon>
        <taxon>Arachnida</taxon>
        <taxon>Acari</taxon>
        <taxon>Parasitiformes</taxon>
        <taxon>Ixodida</taxon>
        <taxon>Ixodoidea</taxon>
        <taxon>Ixodidae</taxon>
        <taxon>Rhipicephalinae</taxon>
        <taxon>Rhipicephalus</taxon>
        <taxon>Boophilus</taxon>
    </lineage>
</organism>